<name>A0ABD0J185_9CAEN</name>
<feature type="compositionally biased region" description="Polar residues" evidence="1">
    <location>
        <begin position="1"/>
        <end position="10"/>
    </location>
</feature>
<gene>
    <name evidence="2" type="ORF">BaRGS_00040174</name>
</gene>
<proteinExistence type="predicted"/>
<sequence>QQTYNTSRAQNRLMSRSEERERRMGELRKGRGGVVCESRPFKRAPGDHLITVDMNTSGSLVSRAFTQVLPHGNFTLPLYSPLCGRHDYAIWDSPGAGDTLTALRS</sequence>
<evidence type="ECO:0000256" key="1">
    <source>
        <dbReference type="SAM" id="MobiDB-lite"/>
    </source>
</evidence>
<evidence type="ECO:0000313" key="2">
    <source>
        <dbReference type="EMBL" id="KAK7447656.1"/>
    </source>
</evidence>
<organism evidence="2 3">
    <name type="scientific">Batillaria attramentaria</name>
    <dbReference type="NCBI Taxonomy" id="370345"/>
    <lineage>
        <taxon>Eukaryota</taxon>
        <taxon>Metazoa</taxon>
        <taxon>Spiralia</taxon>
        <taxon>Lophotrochozoa</taxon>
        <taxon>Mollusca</taxon>
        <taxon>Gastropoda</taxon>
        <taxon>Caenogastropoda</taxon>
        <taxon>Sorbeoconcha</taxon>
        <taxon>Cerithioidea</taxon>
        <taxon>Batillariidae</taxon>
        <taxon>Batillaria</taxon>
    </lineage>
</organism>
<reference evidence="2 3" key="1">
    <citation type="journal article" date="2023" name="Sci. Data">
        <title>Genome assembly of the Korean intertidal mud-creeper Batillaria attramentaria.</title>
        <authorList>
            <person name="Patra A.K."/>
            <person name="Ho P.T."/>
            <person name="Jun S."/>
            <person name="Lee S.J."/>
            <person name="Kim Y."/>
            <person name="Won Y.J."/>
        </authorList>
    </citation>
    <scope>NUCLEOTIDE SEQUENCE [LARGE SCALE GENOMIC DNA]</scope>
    <source>
        <strain evidence="2">Wonlab-2016</strain>
    </source>
</reference>
<feature type="compositionally biased region" description="Basic and acidic residues" evidence="1">
    <location>
        <begin position="15"/>
        <end position="29"/>
    </location>
</feature>
<dbReference type="AlphaFoldDB" id="A0ABD0J185"/>
<feature type="non-terminal residue" evidence="2">
    <location>
        <position position="1"/>
    </location>
</feature>
<dbReference type="Proteomes" id="UP001519460">
    <property type="component" value="Unassembled WGS sequence"/>
</dbReference>
<comment type="caution">
    <text evidence="2">The sequence shown here is derived from an EMBL/GenBank/DDBJ whole genome shotgun (WGS) entry which is preliminary data.</text>
</comment>
<feature type="region of interest" description="Disordered" evidence="1">
    <location>
        <begin position="1"/>
        <end position="31"/>
    </location>
</feature>
<protein>
    <submittedName>
        <fullName evidence="2">Uncharacterized protein</fullName>
    </submittedName>
</protein>
<dbReference type="EMBL" id="JACVVK020000769">
    <property type="protein sequence ID" value="KAK7447656.1"/>
    <property type="molecule type" value="Genomic_DNA"/>
</dbReference>
<accession>A0ABD0J185</accession>
<evidence type="ECO:0000313" key="3">
    <source>
        <dbReference type="Proteomes" id="UP001519460"/>
    </source>
</evidence>
<keyword evidence="3" id="KW-1185">Reference proteome</keyword>
<feature type="non-terminal residue" evidence="2">
    <location>
        <position position="105"/>
    </location>
</feature>